<evidence type="ECO:0000256" key="1">
    <source>
        <dbReference type="SAM" id="MobiDB-lite"/>
    </source>
</evidence>
<organism evidence="2 3">
    <name type="scientific">Cymbomonas tetramitiformis</name>
    <dbReference type="NCBI Taxonomy" id="36881"/>
    <lineage>
        <taxon>Eukaryota</taxon>
        <taxon>Viridiplantae</taxon>
        <taxon>Chlorophyta</taxon>
        <taxon>Pyramimonadophyceae</taxon>
        <taxon>Pyramimonadales</taxon>
        <taxon>Pyramimonadaceae</taxon>
        <taxon>Cymbomonas</taxon>
    </lineage>
</organism>
<evidence type="ECO:0000313" key="2">
    <source>
        <dbReference type="EMBL" id="KAK3265466.1"/>
    </source>
</evidence>
<feature type="region of interest" description="Disordered" evidence="1">
    <location>
        <begin position="45"/>
        <end position="72"/>
    </location>
</feature>
<sequence length="247" mass="27531">MSYYDDHRPHETERPSYVWKENIWGSSSYGTTVYQDTTVHLVKRRHDAQAETNWDPKSGDPPPSPPPLTPAQQIHLGLHIPGKGLVSLEKELVLAARACYFGVLPYAECSFKVYEDVDNLLHDVRKGVHIIVISPEPAQRRRRGPPAAKRAATAIIACSKENAVKDEIVSDVRQLIDIPRDVHVGAVEATVDVVSRTQFIVVAVTPRHSRKATMVRGARLPLPRAFRSLSPSREPLQPSIPTRGHRG</sequence>
<accession>A0AAE0FSY0</accession>
<feature type="region of interest" description="Disordered" evidence="1">
    <location>
        <begin position="226"/>
        <end position="247"/>
    </location>
</feature>
<gene>
    <name evidence="2" type="ORF">CYMTET_25851</name>
</gene>
<comment type="caution">
    <text evidence="2">The sequence shown here is derived from an EMBL/GenBank/DDBJ whole genome shotgun (WGS) entry which is preliminary data.</text>
</comment>
<dbReference type="EMBL" id="LGRX02013903">
    <property type="protein sequence ID" value="KAK3265466.1"/>
    <property type="molecule type" value="Genomic_DNA"/>
</dbReference>
<name>A0AAE0FSY0_9CHLO</name>
<keyword evidence="3" id="KW-1185">Reference proteome</keyword>
<dbReference type="AlphaFoldDB" id="A0AAE0FSY0"/>
<feature type="compositionally biased region" description="Pro residues" evidence="1">
    <location>
        <begin position="59"/>
        <end position="69"/>
    </location>
</feature>
<proteinExistence type="predicted"/>
<dbReference type="Proteomes" id="UP001190700">
    <property type="component" value="Unassembled WGS sequence"/>
</dbReference>
<reference evidence="2 3" key="1">
    <citation type="journal article" date="2015" name="Genome Biol. Evol.">
        <title>Comparative Genomics of a Bacterivorous Green Alga Reveals Evolutionary Causalities and Consequences of Phago-Mixotrophic Mode of Nutrition.</title>
        <authorList>
            <person name="Burns J.A."/>
            <person name="Paasch A."/>
            <person name="Narechania A."/>
            <person name="Kim E."/>
        </authorList>
    </citation>
    <scope>NUCLEOTIDE SEQUENCE [LARGE SCALE GENOMIC DNA]</scope>
    <source>
        <strain evidence="2 3">PLY_AMNH</strain>
    </source>
</reference>
<evidence type="ECO:0000313" key="3">
    <source>
        <dbReference type="Proteomes" id="UP001190700"/>
    </source>
</evidence>
<protein>
    <submittedName>
        <fullName evidence="2">Uncharacterized protein</fullName>
    </submittedName>
</protein>